<protein>
    <submittedName>
        <fullName evidence="1">Uncharacterized protein</fullName>
    </submittedName>
</protein>
<dbReference type="EMBL" id="CP021112">
    <property type="protein sequence ID" value="ARP98301.1"/>
    <property type="molecule type" value="Genomic_DNA"/>
</dbReference>
<evidence type="ECO:0000313" key="2">
    <source>
        <dbReference type="Proteomes" id="UP000194137"/>
    </source>
</evidence>
<dbReference type="AlphaFoldDB" id="A0A1W6ZLR0"/>
<accession>A0A1W6ZLR0</accession>
<evidence type="ECO:0000313" key="1">
    <source>
        <dbReference type="EMBL" id="ARP98301.1"/>
    </source>
</evidence>
<dbReference type="InterPro" id="IPR013766">
    <property type="entry name" value="Thioredoxin_domain"/>
</dbReference>
<dbReference type="RefSeq" id="WP_086086699.1">
    <property type="nucleotide sequence ID" value="NZ_CP021112.1"/>
</dbReference>
<dbReference type="InterPro" id="IPR036249">
    <property type="entry name" value="Thioredoxin-like_sf"/>
</dbReference>
<reference evidence="1 2" key="1">
    <citation type="submission" date="2017-05" db="EMBL/GenBank/DDBJ databases">
        <title>Full genome sequence of Pseudorhodoplanes sinuspersici.</title>
        <authorList>
            <person name="Dastgheib S.M.M."/>
            <person name="Shavandi M."/>
            <person name="Tirandaz H."/>
        </authorList>
    </citation>
    <scope>NUCLEOTIDE SEQUENCE [LARGE SCALE GENOMIC DNA]</scope>
    <source>
        <strain evidence="1 2">RIPI110</strain>
    </source>
</reference>
<dbReference type="PROSITE" id="PS00194">
    <property type="entry name" value="THIOREDOXIN_1"/>
    <property type="match status" value="1"/>
</dbReference>
<dbReference type="PROSITE" id="PS51352">
    <property type="entry name" value="THIOREDOXIN_2"/>
    <property type="match status" value="1"/>
</dbReference>
<dbReference type="SUPFAM" id="SSF52833">
    <property type="entry name" value="Thioredoxin-like"/>
    <property type="match status" value="1"/>
</dbReference>
<dbReference type="Proteomes" id="UP000194137">
    <property type="component" value="Chromosome"/>
</dbReference>
<dbReference type="CDD" id="cd02966">
    <property type="entry name" value="TlpA_like_family"/>
    <property type="match status" value="1"/>
</dbReference>
<dbReference type="OrthoDB" id="9811352at2"/>
<dbReference type="GO" id="GO:0016209">
    <property type="term" value="F:antioxidant activity"/>
    <property type="evidence" value="ECO:0007669"/>
    <property type="project" value="InterPro"/>
</dbReference>
<dbReference type="InterPro" id="IPR000866">
    <property type="entry name" value="AhpC/TSA"/>
</dbReference>
<dbReference type="Gene3D" id="3.40.30.10">
    <property type="entry name" value="Glutaredoxin"/>
    <property type="match status" value="1"/>
</dbReference>
<dbReference type="Pfam" id="PF00578">
    <property type="entry name" value="AhpC-TSA"/>
    <property type="match status" value="1"/>
</dbReference>
<dbReference type="PANTHER" id="PTHR42852:SF18">
    <property type="entry name" value="CHROMOSOME UNDETERMINED SCAFFOLD_47, WHOLE GENOME SHOTGUN SEQUENCE"/>
    <property type="match status" value="1"/>
</dbReference>
<dbReference type="InterPro" id="IPR050553">
    <property type="entry name" value="Thioredoxin_ResA/DsbE_sf"/>
</dbReference>
<keyword evidence="2" id="KW-1185">Reference proteome</keyword>
<gene>
    <name evidence="1" type="ORF">CAK95_03755</name>
</gene>
<dbReference type="KEGG" id="psin:CAK95_03755"/>
<name>A0A1W6ZLR0_9HYPH</name>
<organism evidence="1 2">
    <name type="scientific">Pseudorhodoplanes sinuspersici</name>
    <dbReference type="NCBI Taxonomy" id="1235591"/>
    <lineage>
        <taxon>Bacteria</taxon>
        <taxon>Pseudomonadati</taxon>
        <taxon>Pseudomonadota</taxon>
        <taxon>Alphaproteobacteria</taxon>
        <taxon>Hyphomicrobiales</taxon>
        <taxon>Pseudorhodoplanes</taxon>
    </lineage>
</organism>
<dbReference type="GO" id="GO:0015036">
    <property type="term" value="F:disulfide oxidoreductase activity"/>
    <property type="evidence" value="ECO:0007669"/>
    <property type="project" value="UniProtKB-ARBA"/>
</dbReference>
<proteinExistence type="predicted"/>
<dbReference type="STRING" id="1235591.CAK95_03755"/>
<dbReference type="InterPro" id="IPR017937">
    <property type="entry name" value="Thioredoxin_CS"/>
</dbReference>
<dbReference type="PANTHER" id="PTHR42852">
    <property type="entry name" value="THIOL:DISULFIDE INTERCHANGE PROTEIN DSBE"/>
    <property type="match status" value="1"/>
</dbReference>
<sequence length="171" mass="18806">MTISRRTALSALVTTLLPPQALSEALSLTELPGSVAAPDFTLTDLNGIIHRLSDYRGRPLLVNFWAVWCPPCRRELAALADLREQLSDTYVAVLAINLGDKAERIAAFLQQHPAPNLPVLLDHKKSTAAAWHVRGLPVAYAIDTAGILRYGALGERDWRAPIIERQLRSLP</sequence>